<accession>A0ABQ5V3R7</accession>
<keyword evidence="1" id="KW-0808">Transferase</keyword>
<dbReference type="Pfam" id="PF13302">
    <property type="entry name" value="Acetyltransf_3"/>
    <property type="match status" value="1"/>
</dbReference>
<name>A0ABQ5V3R7_9PROT</name>
<sequence>MSRLSTRVTTTTEIAVHAASGPLILRHPRWSDYEQWAAIRQADADYLRPWEPDWLEGHLSRSSYRMRLLRFKKMVASDSAYPFHIVRADTDALIGAVNLTHIERGAAQSAKLGYWIAQAHMSRGHGRASVRALTRFAFDTLALHRIEAAVQTENEPSIRVLETNGYQLEGRARGLLRINGAWADHAIYARLRTD</sequence>
<evidence type="ECO:0000313" key="5">
    <source>
        <dbReference type="EMBL" id="GLQ22166.1"/>
    </source>
</evidence>
<evidence type="ECO:0000256" key="3">
    <source>
        <dbReference type="ARBA" id="ARBA00038502"/>
    </source>
</evidence>
<dbReference type="InterPro" id="IPR051531">
    <property type="entry name" value="N-acetyltransferase"/>
</dbReference>
<dbReference type="InterPro" id="IPR000182">
    <property type="entry name" value="GNAT_dom"/>
</dbReference>
<dbReference type="PANTHER" id="PTHR43792:SF8">
    <property type="entry name" value="[RIBOSOMAL PROTEIN US5]-ALANINE N-ACETYLTRANSFERASE"/>
    <property type="match status" value="1"/>
</dbReference>
<feature type="domain" description="N-acetyltransferase" evidence="4">
    <location>
        <begin position="23"/>
        <end position="194"/>
    </location>
</feature>
<reference evidence="5" key="2">
    <citation type="submission" date="2023-01" db="EMBL/GenBank/DDBJ databases">
        <title>Draft genome sequence of Algimonas ampicilliniresistens strain NBRC 108219.</title>
        <authorList>
            <person name="Sun Q."/>
            <person name="Mori K."/>
        </authorList>
    </citation>
    <scope>NUCLEOTIDE SEQUENCE</scope>
    <source>
        <strain evidence="5">NBRC 108219</strain>
    </source>
</reference>
<dbReference type="RefSeq" id="WP_284386438.1">
    <property type="nucleotide sequence ID" value="NZ_BSNK01000001.1"/>
</dbReference>
<organism evidence="5 6">
    <name type="scientific">Algimonas ampicilliniresistens</name>
    <dbReference type="NCBI Taxonomy" id="1298735"/>
    <lineage>
        <taxon>Bacteria</taxon>
        <taxon>Pseudomonadati</taxon>
        <taxon>Pseudomonadota</taxon>
        <taxon>Alphaproteobacteria</taxon>
        <taxon>Maricaulales</taxon>
        <taxon>Robiginitomaculaceae</taxon>
        <taxon>Algimonas</taxon>
    </lineage>
</organism>
<dbReference type="Proteomes" id="UP001161391">
    <property type="component" value="Unassembled WGS sequence"/>
</dbReference>
<protein>
    <submittedName>
        <fullName evidence="5">Ribosomal-protein-alanine N-acetyltransferase</fullName>
    </submittedName>
</protein>
<dbReference type="EMBL" id="BSNK01000001">
    <property type="protein sequence ID" value="GLQ22166.1"/>
    <property type="molecule type" value="Genomic_DNA"/>
</dbReference>
<comment type="caution">
    <text evidence="5">The sequence shown here is derived from an EMBL/GenBank/DDBJ whole genome shotgun (WGS) entry which is preliminary data.</text>
</comment>
<evidence type="ECO:0000256" key="2">
    <source>
        <dbReference type="ARBA" id="ARBA00023315"/>
    </source>
</evidence>
<dbReference type="PROSITE" id="PS51186">
    <property type="entry name" value="GNAT"/>
    <property type="match status" value="1"/>
</dbReference>
<dbReference type="Gene3D" id="3.40.630.30">
    <property type="match status" value="1"/>
</dbReference>
<keyword evidence="6" id="KW-1185">Reference proteome</keyword>
<evidence type="ECO:0000256" key="1">
    <source>
        <dbReference type="ARBA" id="ARBA00022679"/>
    </source>
</evidence>
<dbReference type="PANTHER" id="PTHR43792">
    <property type="entry name" value="GNAT FAMILY, PUTATIVE (AFU_ORTHOLOGUE AFUA_3G00765)-RELATED-RELATED"/>
    <property type="match status" value="1"/>
</dbReference>
<evidence type="ECO:0000259" key="4">
    <source>
        <dbReference type="PROSITE" id="PS51186"/>
    </source>
</evidence>
<reference evidence="5" key="1">
    <citation type="journal article" date="2014" name="Int. J. Syst. Evol. Microbiol.">
        <title>Complete genome of a new Firmicutes species belonging to the dominant human colonic microbiota ('Ruminococcus bicirculans') reveals two chromosomes and a selective capacity to utilize plant glucans.</title>
        <authorList>
            <consortium name="NISC Comparative Sequencing Program"/>
            <person name="Wegmann U."/>
            <person name="Louis P."/>
            <person name="Goesmann A."/>
            <person name="Henrissat B."/>
            <person name="Duncan S.H."/>
            <person name="Flint H.J."/>
        </authorList>
    </citation>
    <scope>NUCLEOTIDE SEQUENCE</scope>
    <source>
        <strain evidence="5">NBRC 108219</strain>
    </source>
</reference>
<dbReference type="SUPFAM" id="SSF55729">
    <property type="entry name" value="Acyl-CoA N-acyltransferases (Nat)"/>
    <property type="match status" value="1"/>
</dbReference>
<proteinExistence type="inferred from homology"/>
<dbReference type="InterPro" id="IPR016181">
    <property type="entry name" value="Acyl_CoA_acyltransferase"/>
</dbReference>
<evidence type="ECO:0000313" key="6">
    <source>
        <dbReference type="Proteomes" id="UP001161391"/>
    </source>
</evidence>
<gene>
    <name evidence="5" type="primary">rimJ</name>
    <name evidence="5" type="ORF">GCM10007853_00400</name>
</gene>
<comment type="similarity">
    <text evidence="3">Belongs to the acetyltransferase family. RimJ subfamily.</text>
</comment>
<keyword evidence="2" id="KW-0012">Acyltransferase</keyword>